<feature type="compositionally biased region" description="Basic and acidic residues" evidence="1">
    <location>
        <begin position="1"/>
        <end position="46"/>
    </location>
</feature>
<evidence type="ECO:0000313" key="3">
    <source>
        <dbReference type="Proteomes" id="UP001596004"/>
    </source>
</evidence>
<protein>
    <submittedName>
        <fullName evidence="2">Uncharacterized protein</fullName>
    </submittedName>
</protein>
<gene>
    <name evidence="2" type="ORF">ACFO60_15770</name>
</gene>
<sequence>MTEMNDRDHDGGAPRPEEAAQARVNGVDEPRAAAHENDADRPRPAQDGDAGSPALPRDEWFKQRERQRESEQRAATRDEWFRRRESGPGEEPRDARGENSDALGSVADEARRLFDALQQRVGREVGKGLVKGSVAGLGQGFGQAFGGGASRSSGDVWAEAVSGHDGDEYICRACPVCRLKAARRDAGGDVTDHLITAGGELLAAFRQAVDSVSRPATPRGAGDTDTRVQHIDLG</sequence>
<dbReference type="RefSeq" id="WP_380840998.1">
    <property type="nucleotide sequence ID" value="NZ_JBHSFP010000009.1"/>
</dbReference>
<dbReference type="Proteomes" id="UP001596004">
    <property type="component" value="Unassembled WGS sequence"/>
</dbReference>
<name>A0ABV9CGN7_9ACTN</name>
<comment type="caution">
    <text evidence="2">The sequence shown here is derived from an EMBL/GenBank/DDBJ whole genome shotgun (WGS) entry which is preliminary data.</text>
</comment>
<feature type="region of interest" description="Disordered" evidence="1">
    <location>
        <begin position="213"/>
        <end position="234"/>
    </location>
</feature>
<evidence type="ECO:0000313" key="2">
    <source>
        <dbReference type="EMBL" id="MFC4532229.1"/>
    </source>
</evidence>
<evidence type="ECO:0000256" key="1">
    <source>
        <dbReference type="SAM" id="MobiDB-lite"/>
    </source>
</evidence>
<feature type="compositionally biased region" description="Basic and acidic residues" evidence="1">
    <location>
        <begin position="56"/>
        <end position="99"/>
    </location>
</feature>
<feature type="compositionally biased region" description="Basic and acidic residues" evidence="1">
    <location>
        <begin position="222"/>
        <end position="234"/>
    </location>
</feature>
<feature type="region of interest" description="Disordered" evidence="1">
    <location>
        <begin position="1"/>
        <end position="101"/>
    </location>
</feature>
<proteinExistence type="predicted"/>
<reference evidence="3" key="1">
    <citation type="journal article" date="2019" name="Int. J. Syst. Evol. Microbiol.">
        <title>The Global Catalogue of Microorganisms (GCM) 10K type strain sequencing project: providing services to taxonomists for standard genome sequencing and annotation.</title>
        <authorList>
            <consortium name="The Broad Institute Genomics Platform"/>
            <consortium name="The Broad Institute Genome Sequencing Center for Infectious Disease"/>
            <person name="Wu L."/>
            <person name="Ma J."/>
        </authorList>
    </citation>
    <scope>NUCLEOTIDE SEQUENCE [LARGE SCALE GENOMIC DNA]</scope>
    <source>
        <strain evidence="3">CGMCC 4.7132</strain>
    </source>
</reference>
<keyword evidence="3" id="KW-1185">Reference proteome</keyword>
<accession>A0ABV9CGN7</accession>
<organism evidence="2 3">
    <name type="scientific">Sphaerisporangium dianthi</name>
    <dbReference type="NCBI Taxonomy" id="1436120"/>
    <lineage>
        <taxon>Bacteria</taxon>
        <taxon>Bacillati</taxon>
        <taxon>Actinomycetota</taxon>
        <taxon>Actinomycetes</taxon>
        <taxon>Streptosporangiales</taxon>
        <taxon>Streptosporangiaceae</taxon>
        <taxon>Sphaerisporangium</taxon>
    </lineage>
</organism>
<dbReference type="EMBL" id="JBHSFP010000009">
    <property type="protein sequence ID" value="MFC4532229.1"/>
    <property type="molecule type" value="Genomic_DNA"/>
</dbReference>